<comment type="function">
    <text evidence="1">Multidrug efflux pump.</text>
</comment>
<proteinExistence type="inferred from homology"/>
<feature type="transmembrane region" description="Helical" evidence="13">
    <location>
        <begin position="329"/>
        <end position="354"/>
    </location>
</feature>
<sequence>MQIRKILQLALPVMAENFLQMLMGMVDGYLVAFLGLATISGVSVANNILSIYQAIFLAFGAAISALVAQKYGQKDQEQLAGQAGQALFLTFLVSLVLGLLSIVGGERLLLLLGTDADVARVGGLYLALVGGGIIFLGLMTSLGSILRASGHAQLPMYVSLLSNVINVVLSAVFVFVFKGGVVGVAIGTLLARALAVAILWRQLPIKPDKLFFNIHRDLVELALPAAGERLMMRAGDVVIVALIVSLGTAVVAGNAIGETLIQFNYMPGMGIATATVILVANARGQGKEEEVAAIIRWSFLLALGLMAVTSCLIFFLGPWLTGFYTTDQVAIKASLLVTLYSFLGIPATAGTLIYTAFWQGYGNAKLPFYATSLGMWVVRIGLGYVLTRVWFLGLAGVWIATIADNVFRWAFLYFLSLRKFKISLREKL</sequence>
<evidence type="ECO:0000256" key="10">
    <source>
        <dbReference type="ARBA" id="ARBA00023065"/>
    </source>
</evidence>
<keyword evidence="8 13" id="KW-0812">Transmembrane</keyword>
<evidence type="ECO:0000256" key="5">
    <source>
        <dbReference type="ARBA" id="ARBA00022448"/>
    </source>
</evidence>
<feature type="transmembrane region" description="Helical" evidence="13">
    <location>
        <begin position="21"/>
        <end position="42"/>
    </location>
</feature>
<evidence type="ECO:0000256" key="7">
    <source>
        <dbReference type="ARBA" id="ARBA00022475"/>
    </source>
</evidence>
<dbReference type="PIRSF" id="PIRSF006603">
    <property type="entry name" value="DinF"/>
    <property type="match status" value="1"/>
</dbReference>
<feature type="transmembrane region" description="Helical" evidence="13">
    <location>
        <begin position="123"/>
        <end position="142"/>
    </location>
</feature>
<dbReference type="Pfam" id="PF01554">
    <property type="entry name" value="MatE"/>
    <property type="match status" value="2"/>
</dbReference>
<dbReference type="EMBL" id="JBEPMK010000010">
    <property type="protein sequence ID" value="MET3645350.1"/>
    <property type="molecule type" value="Genomic_DNA"/>
</dbReference>
<evidence type="ECO:0000256" key="2">
    <source>
        <dbReference type="ARBA" id="ARBA00004651"/>
    </source>
</evidence>
<keyword evidence="6" id="KW-0050">Antiport</keyword>
<comment type="caution">
    <text evidence="14">The sequence shown here is derived from an EMBL/GenBank/DDBJ whole genome shotgun (WGS) entry which is preliminary data.</text>
</comment>
<comment type="similarity">
    <text evidence="3">Belongs to the multi antimicrobial extrusion (MATE) (TC 2.A.66.1) family.</text>
</comment>
<dbReference type="InterPro" id="IPR002528">
    <property type="entry name" value="MATE_fam"/>
</dbReference>
<dbReference type="InterPro" id="IPR048279">
    <property type="entry name" value="MdtK-like"/>
</dbReference>
<feature type="transmembrane region" description="Helical" evidence="13">
    <location>
        <begin position="263"/>
        <end position="282"/>
    </location>
</feature>
<keyword evidence="11 13" id="KW-0472">Membrane</keyword>
<evidence type="ECO:0000256" key="3">
    <source>
        <dbReference type="ARBA" id="ARBA00010199"/>
    </source>
</evidence>
<feature type="transmembrane region" description="Helical" evidence="13">
    <location>
        <begin position="237"/>
        <end position="257"/>
    </location>
</feature>
<feature type="transmembrane region" description="Helical" evidence="13">
    <location>
        <begin position="294"/>
        <end position="317"/>
    </location>
</feature>
<feature type="transmembrane region" description="Helical" evidence="13">
    <location>
        <begin position="181"/>
        <end position="200"/>
    </location>
</feature>
<evidence type="ECO:0000256" key="8">
    <source>
        <dbReference type="ARBA" id="ARBA00022692"/>
    </source>
</evidence>
<keyword evidence="7" id="KW-1003">Cell membrane</keyword>
<dbReference type="NCBIfam" id="TIGR00797">
    <property type="entry name" value="matE"/>
    <property type="match status" value="1"/>
</dbReference>
<feature type="transmembrane region" description="Helical" evidence="13">
    <location>
        <begin position="79"/>
        <end position="103"/>
    </location>
</feature>
<evidence type="ECO:0000313" key="14">
    <source>
        <dbReference type="EMBL" id="MET3645350.1"/>
    </source>
</evidence>
<reference evidence="14 15" key="1">
    <citation type="submission" date="2024-06" db="EMBL/GenBank/DDBJ databases">
        <title>Genomic Encyclopedia of Type Strains, Phase IV (KMG-IV): sequencing the most valuable type-strain genomes for metagenomic binning, comparative biology and taxonomic classification.</title>
        <authorList>
            <person name="Goeker M."/>
        </authorList>
    </citation>
    <scope>NUCLEOTIDE SEQUENCE [LARGE SCALE GENOMIC DNA]</scope>
    <source>
        <strain evidence="14 15">DSM 15349</strain>
    </source>
</reference>
<dbReference type="InterPro" id="IPR050222">
    <property type="entry name" value="MATE_MdtK"/>
</dbReference>
<keyword evidence="5" id="KW-0813">Transport</keyword>
<evidence type="ECO:0000256" key="6">
    <source>
        <dbReference type="ARBA" id="ARBA00022449"/>
    </source>
</evidence>
<gene>
    <name evidence="14" type="ORF">ABID27_002015</name>
</gene>
<dbReference type="PANTHER" id="PTHR43298">
    <property type="entry name" value="MULTIDRUG RESISTANCE PROTEIN NORM-RELATED"/>
    <property type="match status" value="1"/>
</dbReference>
<evidence type="ECO:0000256" key="9">
    <source>
        <dbReference type="ARBA" id="ARBA00022989"/>
    </source>
</evidence>
<dbReference type="Proteomes" id="UP001549055">
    <property type="component" value="Unassembled WGS sequence"/>
</dbReference>
<evidence type="ECO:0000256" key="4">
    <source>
        <dbReference type="ARBA" id="ARBA00020268"/>
    </source>
</evidence>
<organism evidence="14 15">
    <name type="scientific">Streptococcus gallinaceus</name>
    <dbReference type="NCBI Taxonomy" id="165758"/>
    <lineage>
        <taxon>Bacteria</taxon>
        <taxon>Bacillati</taxon>
        <taxon>Bacillota</taxon>
        <taxon>Bacilli</taxon>
        <taxon>Lactobacillales</taxon>
        <taxon>Streptococcaceae</taxon>
        <taxon>Streptococcus</taxon>
    </lineage>
</organism>
<evidence type="ECO:0000313" key="15">
    <source>
        <dbReference type="Proteomes" id="UP001549055"/>
    </source>
</evidence>
<accession>A0ABV2JPP8</accession>
<keyword evidence="10" id="KW-0406">Ion transport</keyword>
<evidence type="ECO:0000256" key="1">
    <source>
        <dbReference type="ARBA" id="ARBA00003408"/>
    </source>
</evidence>
<feature type="transmembrane region" description="Helical" evidence="13">
    <location>
        <begin position="48"/>
        <end position="67"/>
    </location>
</feature>
<evidence type="ECO:0000256" key="11">
    <source>
        <dbReference type="ARBA" id="ARBA00023136"/>
    </source>
</evidence>
<feature type="transmembrane region" description="Helical" evidence="13">
    <location>
        <begin position="154"/>
        <end position="175"/>
    </location>
</feature>
<evidence type="ECO:0000256" key="13">
    <source>
        <dbReference type="SAM" id="Phobius"/>
    </source>
</evidence>
<keyword evidence="15" id="KW-1185">Reference proteome</keyword>
<evidence type="ECO:0000256" key="12">
    <source>
        <dbReference type="ARBA" id="ARBA00031636"/>
    </source>
</evidence>
<name>A0ABV2JPP8_9STRE</name>
<dbReference type="PANTHER" id="PTHR43298:SF2">
    <property type="entry name" value="FMN_FAD EXPORTER YEEO-RELATED"/>
    <property type="match status" value="1"/>
</dbReference>
<comment type="subcellular location">
    <subcellularLocation>
        <location evidence="2">Cell membrane</location>
        <topology evidence="2">Multi-pass membrane protein</topology>
    </subcellularLocation>
</comment>
<keyword evidence="9 13" id="KW-1133">Transmembrane helix</keyword>
<protein>
    <recommendedName>
        <fullName evidence="4">Probable multidrug resistance protein NorM</fullName>
    </recommendedName>
    <alternativeName>
        <fullName evidence="12">Multidrug-efflux transporter</fullName>
    </alternativeName>
</protein>